<comment type="similarity">
    <text evidence="2 5">Belongs to the aldose epimerase family.</text>
</comment>
<comment type="caution">
    <text evidence="9">The sequence shown here is derived from an EMBL/GenBank/DDBJ whole genome shotgun (WGS) entry which is preliminary data.</text>
</comment>
<dbReference type="GO" id="GO:0030246">
    <property type="term" value="F:carbohydrate binding"/>
    <property type="evidence" value="ECO:0007669"/>
    <property type="project" value="InterPro"/>
</dbReference>
<name>A0A934RHF4_9BACT</name>
<evidence type="ECO:0000256" key="1">
    <source>
        <dbReference type="ARBA" id="ARBA00005028"/>
    </source>
</evidence>
<dbReference type="Proteomes" id="UP000658278">
    <property type="component" value="Unassembled WGS sequence"/>
</dbReference>
<comment type="pathway">
    <text evidence="1 5">Carbohydrate metabolism; hexose metabolism.</text>
</comment>
<dbReference type="GO" id="GO:0006006">
    <property type="term" value="P:glucose metabolic process"/>
    <property type="evidence" value="ECO:0007669"/>
    <property type="project" value="TreeGrafter"/>
</dbReference>
<organism evidence="9 10">
    <name type="scientific">Haloferula rosea</name>
    <dbReference type="NCBI Taxonomy" id="490093"/>
    <lineage>
        <taxon>Bacteria</taxon>
        <taxon>Pseudomonadati</taxon>
        <taxon>Verrucomicrobiota</taxon>
        <taxon>Verrucomicrobiia</taxon>
        <taxon>Verrucomicrobiales</taxon>
        <taxon>Verrucomicrobiaceae</taxon>
        <taxon>Haloferula</taxon>
    </lineage>
</organism>
<dbReference type="PANTHER" id="PTHR10091">
    <property type="entry name" value="ALDOSE-1-EPIMERASE"/>
    <property type="match status" value="1"/>
</dbReference>
<dbReference type="InterPro" id="IPR047215">
    <property type="entry name" value="Galactose_mutarotase-like"/>
</dbReference>
<sequence>METQTPLSPACESFGILPDETEARCYTLRNSHGTKAVICNFGATLISLEIADREGKLADVVLGYDSAEPYALDTNPSHGATVGRFGNRIAHGKFELDGIPYQLATNNDPGGIPCHLHGGNIGFNRRMWTVIEHDSTSITFEYLSPAGEENYPGTLTTRVTYLLTEDNELQWNVSATTDAATPINIVNHTYWNLSGDPSSLIHDHLLTLAADEYLPATVGLIPTGERHPVSGTPMDFTRHTRVGDRIKDDFEALKNANGYDACWIIRDARPDGMAFAGRVEDPATGRIMEVFTNQPGVHFYSGNFLDDTVPGKGGACYQPGSGLCLETENFPDAPNHPDFPDCILRPGKTYEHRLTFRFSVK</sequence>
<dbReference type="PANTHER" id="PTHR10091:SF0">
    <property type="entry name" value="GALACTOSE MUTAROTASE"/>
    <property type="match status" value="1"/>
</dbReference>
<reference evidence="9" key="1">
    <citation type="submission" date="2021-01" db="EMBL/GenBank/DDBJ databases">
        <title>Modified the classification status of verrucomicrobia.</title>
        <authorList>
            <person name="Feng X."/>
        </authorList>
    </citation>
    <scope>NUCLEOTIDE SEQUENCE</scope>
    <source>
        <strain evidence="9">KCTC 22201</strain>
    </source>
</reference>
<dbReference type="InterPro" id="IPR008183">
    <property type="entry name" value="Aldose_1/G6P_1-epimerase"/>
</dbReference>
<feature type="binding site" evidence="8">
    <location>
        <begin position="188"/>
        <end position="190"/>
    </location>
    <ligand>
        <name>beta-D-galactose</name>
        <dbReference type="ChEBI" id="CHEBI:27667"/>
    </ligand>
</feature>
<dbReference type="AlphaFoldDB" id="A0A934RHF4"/>
<keyword evidence="10" id="KW-1185">Reference proteome</keyword>
<dbReference type="PIRSF" id="PIRSF005096">
    <property type="entry name" value="GALM"/>
    <property type="match status" value="1"/>
</dbReference>
<feature type="active site" description="Proton donor" evidence="6">
    <location>
        <position position="188"/>
    </location>
</feature>
<dbReference type="EC" id="5.1.3.3" evidence="5"/>
<feature type="binding site" evidence="8">
    <location>
        <begin position="87"/>
        <end position="88"/>
    </location>
    <ligand>
        <name>beta-D-galactose</name>
        <dbReference type="ChEBI" id="CHEBI:27667"/>
    </ligand>
</feature>
<evidence type="ECO:0000256" key="7">
    <source>
        <dbReference type="PIRSR" id="PIRSR005096-2"/>
    </source>
</evidence>
<comment type="catalytic activity">
    <reaction evidence="5">
        <text>alpha-D-glucose = beta-D-glucose</text>
        <dbReference type="Rhea" id="RHEA:10264"/>
        <dbReference type="ChEBI" id="CHEBI:15903"/>
        <dbReference type="ChEBI" id="CHEBI:17925"/>
        <dbReference type="EC" id="5.1.3.3"/>
    </reaction>
</comment>
<dbReference type="InterPro" id="IPR014718">
    <property type="entry name" value="GH-type_carb-bd"/>
</dbReference>
<evidence type="ECO:0000256" key="2">
    <source>
        <dbReference type="ARBA" id="ARBA00006206"/>
    </source>
</evidence>
<keyword evidence="3 5" id="KW-0413">Isomerase</keyword>
<dbReference type="Pfam" id="PF01263">
    <property type="entry name" value="Aldose_epim"/>
    <property type="match status" value="1"/>
</dbReference>
<proteinExistence type="inferred from homology"/>
<dbReference type="GO" id="GO:0033499">
    <property type="term" value="P:galactose catabolic process via UDP-galactose, Leloir pathway"/>
    <property type="evidence" value="ECO:0007669"/>
    <property type="project" value="TreeGrafter"/>
</dbReference>
<dbReference type="SUPFAM" id="SSF74650">
    <property type="entry name" value="Galactose mutarotase-like"/>
    <property type="match status" value="1"/>
</dbReference>
<evidence type="ECO:0000313" key="10">
    <source>
        <dbReference type="Proteomes" id="UP000658278"/>
    </source>
</evidence>
<dbReference type="GO" id="GO:0004034">
    <property type="term" value="F:aldose 1-epimerase activity"/>
    <property type="evidence" value="ECO:0007669"/>
    <property type="project" value="UniProtKB-EC"/>
</dbReference>
<dbReference type="NCBIfam" id="NF008277">
    <property type="entry name" value="PRK11055.1"/>
    <property type="match status" value="1"/>
</dbReference>
<dbReference type="EMBL" id="JAENII010000013">
    <property type="protein sequence ID" value="MBK1828390.1"/>
    <property type="molecule type" value="Genomic_DNA"/>
</dbReference>
<accession>A0A934RHF4</accession>
<feature type="binding site" evidence="7">
    <location>
        <position position="260"/>
    </location>
    <ligand>
        <name>beta-D-galactose</name>
        <dbReference type="ChEBI" id="CHEBI:27667"/>
    </ligand>
</feature>
<evidence type="ECO:0000256" key="8">
    <source>
        <dbReference type="PIRSR" id="PIRSR005096-3"/>
    </source>
</evidence>
<protein>
    <recommendedName>
        <fullName evidence="5">Aldose 1-epimerase</fullName>
        <ecNumber evidence="5">5.1.3.3</ecNumber>
    </recommendedName>
</protein>
<dbReference type="Gene3D" id="2.70.98.10">
    <property type="match status" value="1"/>
</dbReference>
<gene>
    <name evidence="9" type="ORF">JIN81_15260</name>
</gene>
<evidence type="ECO:0000256" key="4">
    <source>
        <dbReference type="ARBA" id="ARBA00023277"/>
    </source>
</evidence>
<dbReference type="InterPro" id="IPR015443">
    <property type="entry name" value="Aldose_1-epimerase"/>
</dbReference>
<evidence type="ECO:0000256" key="5">
    <source>
        <dbReference type="PIRNR" id="PIRNR005096"/>
    </source>
</evidence>
<dbReference type="CDD" id="cd09019">
    <property type="entry name" value="galactose_mutarotase_like"/>
    <property type="match status" value="1"/>
</dbReference>
<evidence type="ECO:0000313" key="9">
    <source>
        <dbReference type="EMBL" id="MBK1828390.1"/>
    </source>
</evidence>
<feature type="active site" description="Proton acceptor" evidence="6">
    <location>
        <position position="326"/>
    </location>
</feature>
<evidence type="ECO:0000256" key="6">
    <source>
        <dbReference type="PIRSR" id="PIRSR005096-1"/>
    </source>
</evidence>
<keyword evidence="4 5" id="KW-0119">Carbohydrate metabolism</keyword>
<dbReference type="RefSeq" id="WP_200281726.1">
    <property type="nucleotide sequence ID" value="NZ_JAENII010000013.1"/>
</dbReference>
<dbReference type="InterPro" id="IPR011013">
    <property type="entry name" value="Gal_mutarotase_sf_dom"/>
</dbReference>
<evidence type="ECO:0000256" key="3">
    <source>
        <dbReference type="ARBA" id="ARBA00023235"/>
    </source>
</evidence>